<evidence type="ECO:0000256" key="6">
    <source>
        <dbReference type="ARBA" id="ARBA00022989"/>
    </source>
</evidence>
<dbReference type="EMBL" id="CP034562">
    <property type="protein sequence ID" value="AZQ63425.1"/>
    <property type="molecule type" value="Genomic_DNA"/>
</dbReference>
<protein>
    <recommendedName>
        <fullName evidence="9">Sec-independent protein translocase protein TatA</fullName>
    </recommendedName>
</protein>
<keyword evidence="6 9" id="KW-1133">Transmembrane helix</keyword>
<comment type="subunit">
    <text evidence="9">Forms a complex with TatC.</text>
</comment>
<dbReference type="GO" id="GO:0008320">
    <property type="term" value="F:protein transmembrane transporter activity"/>
    <property type="evidence" value="ECO:0007669"/>
    <property type="project" value="UniProtKB-UniRule"/>
</dbReference>
<dbReference type="GO" id="GO:0043953">
    <property type="term" value="P:protein transport by the Tat complex"/>
    <property type="evidence" value="ECO:0007669"/>
    <property type="project" value="UniProtKB-UniRule"/>
</dbReference>
<keyword evidence="2 9" id="KW-0813">Transport</keyword>
<dbReference type="KEGG" id="fll:EI427_14645"/>
<comment type="similarity">
    <text evidence="9">Belongs to the TatA/E family.</text>
</comment>
<gene>
    <name evidence="9" type="primary">tatA</name>
    <name evidence="10" type="ORF">EI427_14645</name>
</gene>
<sequence length="71" mass="7918">MELNSILLFGMPGGFEWIIIGLVVLLLFGAKRIPELARGLGSGIREFKDAKSQISDELEKGIKDEEKKEDK</sequence>
<evidence type="ECO:0000256" key="3">
    <source>
        <dbReference type="ARBA" id="ARBA00022475"/>
    </source>
</evidence>
<evidence type="ECO:0000256" key="1">
    <source>
        <dbReference type="ARBA" id="ARBA00004162"/>
    </source>
</evidence>
<evidence type="ECO:0000256" key="9">
    <source>
        <dbReference type="HAMAP-Rule" id="MF_00236"/>
    </source>
</evidence>
<dbReference type="Pfam" id="PF02416">
    <property type="entry name" value="TatA_B_E"/>
    <property type="match status" value="1"/>
</dbReference>
<evidence type="ECO:0000313" key="10">
    <source>
        <dbReference type="EMBL" id="AZQ63425.1"/>
    </source>
</evidence>
<comment type="subcellular location">
    <subcellularLocation>
        <location evidence="1 9">Cell membrane</location>
        <topology evidence="1 9">Single-pass membrane protein</topology>
    </subcellularLocation>
</comment>
<keyword evidence="5 9" id="KW-0653">Protein transport</keyword>
<name>A0A3Q9FMV7_9BACT</name>
<evidence type="ECO:0000313" key="11">
    <source>
        <dbReference type="Proteomes" id="UP000267268"/>
    </source>
</evidence>
<proteinExistence type="inferred from homology"/>
<comment type="function">
    <text evidence="9">Part of the twin-arginine translocation (Tat) system that transports large folded proteins containing a characteristic twin-arginine motif in their signal peptide across membranes. TatA could form the protein-conducting channel of the Tat system.</text>
</comment>
<keyword evidence="7 9" id="KW-0811">Translocation</keyword>
<evidence type="ECO:0000256" key="8">
    <source>
        <dbReference type="ARBA" id="ARBA00023136"/>
    </source>
</evidence>
<dbReference type="InterPro" id="IPR006312">
    <property type="entry name" value="TatA/E"/>
</dbReference>
<dbReference type="PANTHER" id="PTHR42982">
    <property type="entry name" value="SEC-INDEPENDENT PROTEIN TRANSLOCASE PROTEIN TATA"/>
    <property type="match status" value="1"/>
</dbReference>
<evidence type="ECO:0000256" key="5">
    <source>
        <dbReference type="ARBA" id="ARBA00022927"/>
    </source>
</evidence>
<dbReference type="Proteomes" id="UP000267268">
    <property type="component" value="Chromosome 1"/>
</dbReference>
<keyword evidence="4 9" id="KW-0812">Transmembrane</keyword>
<dbReference type="HAMAP" id="MF_00236">
    <property type="entry name" value="TatA_E"/>
    <property type="match status" value="1"/>
</dbReference>
<dbReference type="PANTHER" id="PTHR42982:SF1">
    <property type="entry name" value="SEC-INDEPENDENT PROTEIN TRANSLOCASE PROTEIN TATA"/>
    <property type="match status" value="1"/>
</dbReference>
<feature type="transmembrane region" description="Helical" evidence="9">
    <location>
        <begin position="6"/>
        <end position="28"/>
    </location>
</feature>
<dbReference type="InterPro" id="IPR003369">
    <property type="entry name" value="TatA/B/E"/>
</dbReference>
<evidence type="ECO:0000256" key="7">
    <source>
        <dbReference type="ARBA" id="ARBA00023010"/>
    </source>
</evidence>
<dbReference type="Gene3D" id="1.20.5.3310">
    <property type="match status" value="1"/>
</dbReference>
<dbReference type="NCBIfam" id="TIGR01411">
    <property type="entry name" value="tatAE"/>
    <property type="match status" value="1"/>
</dbReference>
<reference evidence="10 11" key="1">
    <citation type="submission" date="2018-12" db="EMBL/GenBank/DDBJ databases">
        <title>Flammeovirga pectinis sp. nov., isolated from the gut of the Korean scallop, Patinopecten yessoensis.</title>
        <authorList>
            <person name="Bae J.-W."/>
            <person name="Jeong Y.-S."/>
            <person name="Kang W."/>
        </authorList>
    </citation>
    <scope>NUCLEOTIDE SEQUENCE [LARGE SCALE GENOMIC DNA]</scope>
    <source>
        <strain evidence="10 11">L12M1</strain>
    </source>
</reference>
<evidence type="ECO:0000256" key="4">
    <source>
        <dbReference type="ARBA" id="ARBA00022692"/>
    </source>
</evidence>
<dbReference type="AlphaFoldDB" id="A0A3Q9FMV7"/>
<evidence type="ECO:0000256" key="2">
    <source>
        <dbReference type="ARBA" id="ARBA00022448"/>
    </source>
</evidence>
<accession>A0A3Q9FMV7</accession>
<keyword evidence="8 9" id="KW-0472">Membrane</keyword>
<keyword evidence="11" id="KW-1185">Reference proteome</keyword>
<dbReference type="GO" id="GO:0033281">
    <property type="term" value="C:TAT protein transport complex"/>
    <property type="evidence" value="ECO:0007669"/>
    <property type="project" value="UniProtKB-UniRule"/>
</dbReference>
<keyword evidence="3 9" id="KW-1003">Cell membrane</keyword>
<organism evidence="10 11">
    <name type="scientific">Flammeovirga pectinis</name>
    <dbReference type="NCBI Taxonomy" id="2494373"/>
    <lineage>
        <taxon>Bacteria</taxon>
        <taxon>Pseudomonadati</taxon>
        <taxon>Bacteroidota</taxon>
        <taxon>Cytophagia</taxon>
        <taxon>Cytophagales</taxon>
        <taxon>Flammeovirgaceae</taxon>
        <taxon>Flammeovirga</taxon>
    </lineage>
</organism>